<keyword evidence="4" id="KW-0732">Signal</keyword>
<keyword evidence="8" id="KW-1185">Reference proteome</keyword>
<gene>
    <name evidence="7" type="ORF">CWD77_08015</name>
</gene>
<dbReference type="RefSeq" id="WP_101073047.1">
    <property type="nucleotide sequence ID" value="NZ_PISP01000002.1"/>
</dbReference>
<proteinExistence type="inferred from homology"/>
<dbReference type="PANTHER" id="PTHR30290:SF10">
    <property type="entry name" value="PERIPLASMIC OLIGOPEPTIDE-BINDING PROTEIN-RELATED"/>
    <property type="match status" value="1"/>
</dbReference>
<comment type="caution">
    <text evidence="7">The sequence shown here is derived from an EMBL/GenBank/DDBJ whole genome shotgun (WGS) entry which is preliminary data.</text>
</comment>
<evidence type="ECO:0000256" key="1">
    <source>
        <dbReference type="ARBA" id="ARBA00004196"/>
    </source>
</evidence>
<dbReference type="Gene3D" id="3.40.190.10">
    <property type="entry name" value="Periplasmic binding protein-like II"/>
    <property type="match status" value="1"/>
</dbReference>
<dbReference type="InterPro" id="IPR000914">
    <property type="entry name" value="SBP_5_dom"/>
</dbReference>
<dbReference type="CDD" id="cd00995">
    <property type="entry name" value="PBP2_NikA_DppA_OppA_like"/>
    <property type="match status" value="1"/>
</dbReference>
<dbReference type="EMBL" id="PISP01000002">
    <property type="protein sequence ID" value="PKD43506.1"/>
    <property type="molecule type" value="Genomic_DNA"/>
</dbReference>
<evidence type="ECO:0000256" key="3">
    <source>
        <dbReference type="ARBA" id="ARBA00022448"/>
    </source>
</evidence>
<name>A0A2N0VH35_9BACT</name>
<dbReference type="InterPro" id="IPR039424">
    <property type="entry name" value="SBP_5"/>
</dbReference>
<evidence type="ECO:0000259" key="6">
    <source>
        <dbReference type="Pfam" id="PF00496"/>
    </source>
</evidence>
<comment type="similarity">
    <text evidence="2">Belongs to the bacterial solute-binding protein 5 family.</text>
</comment>
<dbReference type="Proteomes" id="UP000233398">
    <property type="component" value="Unassembled WGS sequence"/>
</dbReference>
<feature type="compositionally biased region" description="Polar residues" evidence="5">
    <location>
        <begin position="32"/>
        <end position="49"/>
    </location>
</feature>
<protein>
    <recommendedName>
        <fullName evidence="6">Solute-binding protein family 5 domain-containing protein</fullName>
    </recommendedName>
</protein>
<sequence>MKKPITNSLLLLIPLIILFYGCGSSDTITVVEQNPESASGESSESTDQPNGDDFTQLRVGILEPVTNFDPLYAENLSTLRVVSLIYDGLFKLDSDGNPEPALINDYTVSDDGTQYEFKLNRDLYFHDSTVFGAGVGRRIHAEDVRWVFERTAKVDVPPTASQLLMNIVGYDNYFTEQRTVFDSSKRVLDGISGIEVIDAETIRFTLKNPDEDFLKKLGSPYLSIYPSEALQNRDDDLRTSPVGTGAYILNSQNENEIVLTRNPSPRFTDRQVDYPVNRIDFIYQSSESDAFQQFARKNIDWVPELGPQIKTQVTDSSQNLVSSYQDQFELVQNSATRFTMIYLNESSERDLDYVKYRLAQLEQDQLTSPGEISFEEPEIPTEYEPESVPSELYVTFTENPFATMLFTDINNSVFRPDVSLSFLDIRIPTAESVLFSRSVDSFHYPYFNTDNDQGQWLTAESVIIGIYHSYIDGIEPTAVPWQLPLRGLEIDQAERDAS</sequence>
<evidence type="ECO:0000256" key="2">
    <source>
        <dbReference type="ARBA" id="ARBA00005695"/>
    </source>
</evidence>
<reference evidence="7 8" key="1">
    <citation type="submission" date="2017-11" db="EMBL/GenBank/DDBJ databases">
        <title>Rhodohalobacter 15182 sp. nov., isolated from a salt lake.</title>
        <authorList>
            <person name="Han S."/>
        </authorList>
    </citation>
    <scope>NUCLEOTIDE SEQUENCE [LARGE SCALE GENOMIC DNA]</scope>
    <source>
        <strain evidence="7 8">15182</strain>
    </source>
</reference>
<dbReference type="AlphaFoldDB" id="A0A2N0VH35"/>
<dbReference type="GO" id="GO:1904680">
    <property type="term" value="F:peptide transmembrane transporter activity"/>
    <property type="evidence" value="ECO:0007669"/>
    <property type="project" value="TreeGrafter"/>
</dbReference>
<evidence type="ECO:0000313" key="7">
    <source>
        <dbReference type="EMBL" id="PKD43506.1"/>
    </source>
</evidence>
<organism evidence="7 8">
    <name type="scientific">Rhodohalobacter barkolensis</name>
    <dbReference type="NCBI Taxonomy" id="2053187"/>
    <lineage>
        <taxon>Bacteria</taxon>
        <taxon>Pseudomonadati</taxon>
        <taxon>Balneolota</taxon>
        <taxon>Balneolia</taxon>
        <taxon>Balneolales</taxon>
        <taxon>Balneolaceae</taxon>
        <taxon>Rhodohalobacter</taxon>
    </lineage>
</organism>
<dbReference type="GO" id="GO:0015833">
    <property type="term" value="P:peptide transport"/>
    <property type="evidence" value="ECO:0007669"/>
    <property type="project" value="TreeGrafter"/>
</dbReference>
<keyword evidence="3" id="KW-0813">Transport</keyword>
<accession>A0A2N0VH35</accession>
<feature type="domain" description="Solute-binding protein family 5" evidence="6">
    <location>
        <begin position="98"/>
        <end position="348"/>
    </location>
</feature>
<evidence type="ECO:0000313" key="8">
    <source>
        <dbReference type="Proteomes" id="UP000233398"/>
    </source>
</evidence>
<dbReference type="PROSITE" id="PS51257">
    <property type="entry name" value="PROKAR_LIPOPROTEIN"/>
    <property type="match status" value="1"/>
</dbReference>
<evidence type="ECO:0000256" key="4">
    <source>
        <dbReference type="ARBA" id="ARBA00022729"/>
    </source>
</evidence>
<dbReference type="SUPFAM" id="SSF53850">
    <property type="entry name" value="Periplasmic binding protein-like II"/>
    <property type="match status" value="1"/>
</dbReference>
<dbReference type="GO" id="GO:0030313">
    <property type="term" value="C:cell envelope"/>
    <property type="evidence" value="ECO:0007669"/>
    <property type="project" value="UniProtKB-SubCell"/>
</dbReference>
<dbReference type="PANTHER" id="PTHR30290">
    <property type="entry name" value="PERIPLASMIC BINDING COMPONENT OF ABC TRANSPORTER"/>
    <property type="match status" value="1"/>
</dbReference>
<evidence type="ECO:0000256" key="5">
    <source>
        <dbReference type="SAM" id="MobiDB-lite"/>
    </source>
</evidence>
<comment type="subcellular location">
    <subcellularLocation>
        <location evidence="1">Cell envelope</location>
    </subcellularLocation>
</comment>
<dbReference type="Pfam" id="PF00496">
    <property type="entry name" value="SBP_bac_5"/>
    <property type="match status" value="1"/>
</dbReference>
<feature type="region of interest" description="Disordered" evidence="5">
    <location>
        <begin position="32"/>
        <end position="53"/>
    </location>
</feature>
<dbReference type="OrthoDB" id="9772924at2"/>